<feature type="transmembrane region" description="Helical" evidence="2">
    <location>
        <begin position="77"/>
        <end position="99"/>
    </location>
</feature>
<feature type="region of interest" description="Disordered" evidence="1">
    <location>
        <begin position="1"/>
        <end position="36"/>
    </location>
</feature>
<dbReference type="InterPro" id="IPR003594">
    <property type="entry name" value="HATPase_dom"/>
</dbReference>
<feature type="transmembrane region" description="Helical" evidence="2">
    <location>
        <begin position="106"/>
        <end position="126"/>
    </location>
</feature>
<evidence type="ECO:0000313" key="4">
    <source>
        <dbReference type="EMBL" id="RJT87778.1"/>
    </source>
</evidence>
<keyword evidence="4" id="KW-0547">Nucleotide-binding</keyword>
<feature type="domain" description="Histidine kinase/HSP90-like ATPase" evidence="3">
    <location>
        <begin position="331"/>
        <end position="425"/>
    </location>
</feature>
<keyword evidence="2" id="KW-0472">Membrane</keyword>
<dbReference type="EMBL" id="QZVS01000087">
    <property type="protein sequence ID" value="RJT87778.1"/>
    <property type="molecule type" value="Genomic_DNA"/>
</dbReference>
<evidence type="ECO:0000256" key="1">
    <source>
        <dbReference type="SAM" id="MobiDB-lite"/>
    </source>
</evidence>
<dbReference type="Pfam" id="PF02518">
    <property type="entry name" value="HATPase_c"/>
    <property type="match status" value="1"/>
</dbReference>
<evidence type="ECO:0000256" key="2">
    <source>
        <dbReference type="SAM" id="Phobius"/>
    </source>
</evidence>
<organism evidence="4 5">
    <name type="scientific">Cryobacterium melibiosiphilum</name>
    <dbReference type="NCBI Taxonomy" id="995039"/>
    <lineage>
        <taxon>Bacteria</taxon>
        <taxon>Bacillati</taxon>
        <taxon>Actinomycetota</taxon>
        <taxon>Actinomycetes</taxon>
        <taxon>Micrococcales</taxon>
        <taxon>Microbacteriaceae</taxon>
        <taxon>Cryobacterium</taxon>
    </lineage>
</organism>
<sequence>MTGAGPLGASNGGPPTGSLFTGPLPTGATSTGEQQRNPISRAQIETVLYRSVAGVSLIFALQSVPAMLAQFGERRPVGAFLVGLALALSILSVVIATLVRRGVRTTTTIVASVYVLALVAWPFLMLDRDAVLDGKPWIWYLCTVATSCAAIAFPLRWAAIYTVVIPVMYGIVRILPAGGQAELALALLDVVYASLLGAVVLIIIYMLRQATEAVDVAQSNALQKYALAVRQHATEVERVEVDSIVHDTVLATLLSAAGAHTPKGAELAATMARNAIARLDEAGAEPTDDVGRVPFSRLAGRIRQAAGALACTFTVTEKTIEPLTMPEQASEALYSATVQAMVNSMQHAGPIDGSLGRTVTMGATLIGGATIEISDAGVGFDLASVSSGRLGLRLSIQGRVESAGGTAEVRSSPGRGTTIAIHWPTPVLGADLDAQHGASA</sequence>
<gene>
    <name evidence="4" type="ORF">D6T64_13015</name>
</gene>
<proteinExistence type="predicted"/>
<comment type="caution">
    <text evidence="4">The sequence shown here is derived from an EMBL/GenBank/DDBJ whole genome shotgun (WGS) entry which is preliminary data.</text>
</comment>
<evidence type="ECO:0000259" key="3">
    <source>
        <dbReference type="Pfam" id="PF02518"/>
    </source>
</evidence>
<keyword evidence="5" id="KW-1185">Reference proteome</keyword>
<reference evidence="4 5" key="1">
    <citation type="submission" date="2018-09" db="EMBL/GenBank/DDBJ databases">
        <title>Novel species of Cryobacterium.</title>
        <authorList>
            <person name="Liu Q."/>
            <person name="Xin Y.-H."/>
        </authorList>
    </citation>
    <scope>NUCLEOTIDE SEQUENCE [LARGE SCALE GENOMIC DNA]</scope>
    <source>
        <strain evidence="4 5">Hh39</strain>
    </source>
</reference>
<evidence type="ECO:0000313" key="5">
    <source>
        <dbReference type="Proteomes" id="UP000272015"/>
    </source>
</evidence>
<keyword evidence="4" id="KW-0067">ATP-binding</keyword>
<keyword evidence="2" id="KW-1133">Transmembrane helix</keyword>
<dbReference type="AlphaFoldDB" id="A0A3A5ML08"/>
<feature type="transmembrane region" description="Helical" evidence="2">
    <location>
        <begin position="47"/>
        <end position="71"/>
    </location>
</feature>
<dbReference type="SUPFAM" id="SSF55874">
    <property type="entry name" value="ATPase domain of HSP90 chaperone/DNA topoisomerase II/histidine kinase"/>
    <property type="match status" value="1"/>
</dbReference>
<feature type="transmembrane region" description="Helical" evidence="2">
    <location>
        <begin position="183"/>
        <end position="207"/>
    </location>
</feature>
<dbReference type="Gene3D" id="3.30.565.10">
    <property type="entry name" value="Histidine kinase-like ATPase, C-terminal domain"/>
    <property type="match status" value="1"/>
</dbReference>
<feature type="compositionally biased region" description="Polar residues" evidence="1">
    <location>
        <begin position="27"/>
        <end position="36"/>
    </location>
</feature>
<name>A0A3A5ML08_9MICO</name>
<dbReference type="Proteomes" id="UP000272015">
    <property type="component" value="Unassembled WGS sequence"/>
</dbReference>
<dbReference type="GO" id="GO:0005524">
    <property type="term" value="F:ATP binding"/>
    <property type="evidence" value="ECO:0007669"/>
    <property type="project" value="UniProtKB-KW"/>
</dbReference>
<keyword evidence="2" id="KW-0812">Transmembrane</keyword>
<protein>
    <submittedName>
        <fullName evidence="4">ATP-binding protein</fullName>
    </submittedName>
</protein>
<accession>A0A3A5ML08</accession>
<dbReference type="InterPro" id="IPR036890">
    <property type="entry name" value="HATPase_C_sf"/>
</dbReference>
<feature type="transmembrane region" description="Helical" evidence="2">
    <location>
        <begin position="138"/>
        <end position="171"/>
    </location>
</feature>